<dbReference type="Gene3D" id="2.120.10.10">
    <property type="match status" value="1"/>
</dbReference>
<proteinExistence type="predicted"/>
<name>A0A0F9FA52_9ZZZZ</name>
<dbReference type="SUPFAM" id="SSF50939">
    <property type="entry name" value="Sialidases"/>
    <property type="match status" value="1"/>
</dbReference>
<sequence>MMRTACLLIPALLTALSPSASSGEQVKLLTGFEKDDLLKWGYIEQGDVLVTKKAVEHKKIGWIKGQFPRGYRKGDCTEGQMALFRHFSEKVARWYLASGKSPEEVLYMQGTVLNTHARFRQMMAHDWSAYERLRLDVKSTACGIRLQVMLEDEMIAPHVTRFYEVPEGKWVTLEFDLAKASKLREVPLGKTNARRLGGEVLKARLIDLARMANIRLVCHRASRETTVLVDNLRLLAPGAKDPSKLDILTDLRPFPAPGELGFQEKPQRSEPASGKRARGPLERGTAVQAGLNQSGSRGMMSLPRGVAVADNDRILFIGSIGRIRAAQSIDGGKTWTDLSGKKDSMTACQHSANAPGNVAIGDGEDGYVFYTARCSGGSGINDIYFRHLKFDGKGWRLGEPRLVDTDVRHCPEFKMRALRLPDGRIWVVWKHYDRFGKNYLRARYSDDEGMTWPTVDSNGLISFRRRRDPRAYPLPVTWWQETPEGWEPPAEGRSGIVAGSRGFHPHGSLALVRYGESVGCLYATGRHTAWTWFDAKKGEWTAPVVASKVWQGPVSAVTAGREQVWFSLAKSGSLVRLKRGQWVEDSPPGHPGGGVLSVAGETLLCFWKERKNGKTPIRAARKPAGGGWSQP</sequence>
<accession>A0A0F9FA52</accession>
<dbReference type="EMBL" id="LAZR01022069">
    <property type="protein sequence ID" value="KKL83143.1"/>
    <property type="molecule type" value="Genomic_DNA"/>
</dbReference>
<gene>
    <name evidence="2" type="ORF">LCGC14_1977710</name>
</gene>
<dbReference type="InterPro" id="IPR036278">
    <property type="entry name" value="Sialidase_sf"/>
</dbReference>
<dbReference type="CDD" id="cd15482">
    <property type="entry name" value="Sialidase_non-viral"/>
    <property type="match status" value="1"/>
</dbReference>
<organism evidence="2">
    <name type="scientific">marine sediment metagenome</name>
    <dbReference type="NCBI Taxonomy" id="412755"/>
    <lineage>
        <taxon>unclassified sequences</taxon>
        <taxon>metagenomes</taxon>
        <taxon>ecological metagenomes</taxon>
    </lineage>
</organism>
<evidence type="ECO:0008006" key="3">
    <source>
        <dbReference type="Google" id="ProtNLM"/>
    </source>
</evidence>
<comment type="caution">
    <text evidence="2">The sequence shown here is derived from an EMBL/GenBank/DDBJ whole genome shotgun (WGS) entry which is preliminary data.</text>
</comment>
<protein>
    <recommendedName>
        <fullName evidence="3">Sialidase domain-containing protein</fullName>
    </recommendedName>
</protein>
<dbReference type="AlphaFoldDB" id="A0A0F9FA52"/>
<evidence type="ECO:0000256" key="1">
    <source>
        <dbReference type="SAM" id="MobiDB-lite"/>
    </source>
</evidence>
<evidence type="ECO:0000313" key="2">
    <source>
        <dbReference type="EMBL" id="KKL83143.1"/>
    </source>
</evidence>
<reference evidence="2" key="1">
    <citation type="journal article" date="2015" name="Nature">
        <title>Complex archaea that bridge the gap between prokaryotes and eukaryotes.</title>
        <authorList>
            <person name="Spang A."/>
            <person name="Saw J.H."/>
            <person name="Jorgensen S.L."/>
            <person name="Zaremba-Niedzwiedzka K."/>
            <person name="Martijn J."/>
            <person name="Lind A.E."/>
            <person name="van Eijk R."/>
            <person name="Schleper C."/>
            <person name="Guy L."/>
            <person name="Ettema T.J."/>
        </authorList>
    </citation>
    <scope>NUCLEOTIDE SEQUENCE</scope>
</reference>
<dbReference type="Gene3D" id="2.60.120.430">
    <property type="entry name" value="Galactose-binding lectin"/>
    <property type="match status" value="1"/>
</dbReference>
<feature type="non-terminal residue" evidence="2">
    <location>
        <position position="631"/>
    </location>
</feature>
<feature type="region of interest" description="Disordered" evidence="1">
    <location>
        <begin position="258"/>
        <end position="286"/>
    </location>
</feature>